<evidence type="ECO:0000313" key="2">
    <source>
        <dbReference type="EMBL" id="OFW56897.1"/>
    </source>
</evidence>
<dbReference type="EMBL" id="MELK01000040">
    <property type="protein sequence ID" value="OFW56897.1"/>
    <property type="molecule type" value="Genomic_DNA"/>
</dbReference>
<accession>A0A1F2WJ74</accession>
<sequence>MLTRRFIKMIETRADKVAKLWLKEVRQSKYTPTYHRFPEELLFERAMAIYERLGYWLSPETKKEEIRHFYMNLGARRFQEGFKLDEVIMAIILLKRYLWLEVLSEGLTSTNLELYQALELNNQVVLYFDRSIYYTTQGFMEALESAQAVGQV</sequence>
<proteinExistence type="predicted"/>
<comment type="caution">
    <text evidence="2">The sequence shown here is derived from an EMBL/GenBank/DDBJ whole genome shotgun (WGS) entry which is preliminary data.</text>
</comment>
<evidence type="ECO:0000259" key="1">
    <source>
        <dbReference type="Pfam" id="PF14361"/>
    </source>
</evidence>
<dbReference type="STRING" id="1797197.A2Y75_06965"/>
<dbReference type="AlphaFoldDB" id="A0A1F2WJ74"/>
<protein>
    <recommendedName>
        <fullName evidence="1">RsbT co-antagonist protein RsbRD N-terminal domain-containing protein</fullName>
    </recommendedName>
</protein>
<dbReference type="InterPro" id="IPR025751">
    <property type="entry name" value="RsbRD_N_dom"/>
</dbReference>
<gene>
    <name evidence="2" type="ORF">A2Y75_06965</name>
</gene>
<reference evidence="2 3" key="1">
    <citation type="journal article" date="2016" name="Nat. Commun.">
        <title>Thousands of microbial genomes shed light on interconnected biogeochemical processes in an aquifer system.</title>
        <authorList>
            <person name="Anantharaman K."/>
            <person name="Brown C.T."/>
            <person name="Hug L.A."/>
            <person name="Sharon I."/>
            <person name="Castelle C.J."/>
            <person name="Probst A.J."/>
            <person name="Thomas B.C."/>
            <person name="Singh A."/>
            <person name="Wilkins M.J."/>
            <person name="Karaoz U."/>
            <person name="Brodie E.L."/>
            <person name="Williams K.H."/>
            <person name="Hubbard S.S."/>
            <person name="Banfield J.F."/>
        </authorList>
    </citation>
    <scope>NUCLEOTIDE SEQUENCE [LARGE SCALE GENOMIC DNA]</scope>
</reference>
<dbReference type="Proteomes" id="UP000177876">
    <property type="component" value="Unassembled WGS sequence"/>
</dbReference>
<dbReference type="Pfam" id="PF14361">
    <property type="entry name" value="RsbRD_N"/>
    <property type="match status" value="1"/>
</dbReference>
<name>A0A1F2WJ74_9ACTN</name>
<organism evidence="2 3">
    <name type="scientific">Candidatus Solincola sediminis</name>
    <dbReference type="NCBI Taxonomy" id="1797199"/>
    <lineage>
        <taxon>Bacteria</taxon>
        <taxon>Bacillati</taxon>
        <taxon>Actinomycetota</taxon>
        <taxon>Candidatus Geothermincolia</taxon>
        <taxon>Candidatus Geothermincolales</taxon>
        <taxon>Candidatus Geothermincolaceae</taxon>
        <taxon>Candidatus Solincola</taxon>
    </lineage>
</organism>
<dbReference type="Gene3D" id="1.10.490.70">
    <property type="entry name" value="Histidine kinase N-terminal domain"/>
    <property type="match status" value="1"/>
</dbReference>
<evidence type="ECO:0000313" key="3">
    <source>
        <dbReference type="Proteomes" id="UP000177876"/>
    </source>
</evidence>
<feature type="domain" description="RsbT co-antagonist protein RsbRD N-terminal" evidence="1">
    <location>
        <begin position="21"/>
        <end position="147"/>
    </location>
</feature>